<gene>
    <name evidence="7" type="ORF">DNTS_013515</name>
</gene>
<comment type="caution">
    <text evidence="7">The sequence shown here is derived from an EMBL/GenBank/DDBJ whole genome shotgun (WGS) entry which is preliminary data.</text>
</comment>
<sequence length="387" mass="44230">MDRRQKAVALSFLSTISLDGKLVESQGKAKDGVTFTLLTTSGDGQTSLEKASLLNSERINISTEIHRSKSEDQPKSGRIHFIKNMRQHDTRNGRIVLISGRRALYGMFSLLPCRDFSLVIDQQPKSEHQRSLRDPPEDPSNDLDAAEEARRKTVSYTKLLSQTKSLNVSSGGSDFIAMHSGSQCPLSPAYNVLFKAGVRRGFNWNSIRDYDPNLLEDPQWPCGKHKRVLVFQSYMTTLIEYVKPSDLKRDMNETFSQKFPRVQLTLSKIRSLKKEIRKLAQEDCGYEEPTIAMAYVYFEKLALSGKLDKLNRKLCAGACVLLSAKISNDLKKSEVKRLIDRLEERLRVNRRDLLSLEFPVLVYLKFNLNLPQWEILPHYRHLLLQAP</sequence>
<dbReference type="GO" id="GO:0051301">
    <property type="term" value="P:cell division"/>
    <property type="evidence" value="ECO:0007669"/>
    <property type="project" value="UniProtKB-KW"/>
</dbReference>
<proteinExistence type="inferred from homology"/>
<dbReference type="AlphaFoldDB" id="A0A553QN23"/>
<keyword evidence="2" id="KW-0597">Phosphoprotein</keyword>
<dbReference type="Gene3D" id="1.10.472.10">
    <property type="entry name" value="Cyclin-like"/>
    <property type="match status" value="1"/>
</dbReference>
<feature type="domain" description="Cyclin N-terminal" evidence="6">
    <location>
        <begin position="286"/>
        <end position="369"/>
    </location>
</feature>
<evidence type="ECO:0000256" key="5">
    <source>
        <dbReference type="SAM" id="MobiDB-lite"/>
    </source>
</evidence>
<feature type="compositionally biased region" description="Acidic residues" evidence="5">
    <location>
        <begin position="137"/>
        <end position="146"/>
    </location>
</feature>
<dbReference type="EMBL" id="SRMA01025752">
    <property type="protein sequence ID" value="TRY91384.1"/>
    <property type="molecule type" value="Genomic_DNA"/>
</dbReference>
<reference evidence="7 8" key="1">
    <citation type="journal article" date="2019" name="Sci. Data">
        <title>Hybrid genome assembly and annotation of Danionella translucida.</title>
        <authorList>
            <person name="Kadobianskyi M."/>
            <person name="Schulze L."/>
            <person name="Schuelke M."/>
            <person name="Judkewitz B."/>
        </authorList>
    </citation>
    <scope>NUCLEOTIDE SEQUENCE [LARGE SCALE GENOMIC DNA]</scope>
    <source>
        <strain evidence="7 8">Bolton</strain>
    </source>
</reference>
<keyword evidence="8" id="KW-1185">Reference proteome</keyword>
<evidence type="ECO:0000256" key="1">
    <source>
        <dbReference type="ARBA" id="ARBA00008742"/>
    </source>
</evidence>
<evidence type="ECO:0000256" key="2">
    <source>
        <dbReference type="ARBA" id="ARBA00022553"/>
    </source>
</evidence>
<keyword evidence="4" id="KW-0131">Cell cycle</keyword>
<feature type="compositionally biased region" description="Basic and acidic residues" evidence="5">
    <location>
        <begin position="125"/>
        <end position="136"/>
    </location>
</feature>
<accession>A0A553QN23</accession>
<dbReference type="OrthoDB" id="5353095at2759"/>
<dbReference type="Pfam" id="PF00134">
    <property type="entry name" value="Cyclin_N"/>
    <property type="match status" value="1"/>
</dbReference>
<protein>
    <recommendedName>
        <fullName evidence="6">Cyclin N-terminal domain-containing protein</fullName>
    </recommendedName>
</protein>
<keyword evidence="3" id="KW-0132">Cell division</keyword>
<dbReference type="STRING" id="623744.A0A553QN23"/>
<dbReference type="PANTHER" id="PTHR22896:SF0">
    <property type="entry name" value="CYCLIN N-TERMINAL DOMAIN-CONTAINING PROTEIN"/>
    <property type="match status" value="1"/>
</dbReference>
<dbReference type="InterPro" id="IPR036915">
    <property type="entry name" value="Cyclin-like_sf"/>
</dbReference>
<dbReference type="GO" id="GO:0005829">
    <property type="term" value="C:cytosol"/>
    <property type="evidence" value="ECO:0007669"/>
    <property type="project" value="UniProtKB-ARBA"/>
</dbReference>
<evidence type="ECO:0000256" key="4">
    <source>
        <dbReference type="ARBA" id="ARBA00023306"/>
    </source>
</evidence>
<comment type="similarity">
    <text evidence="1">Belongs to the cyclin family.</text>
</comment>
<dbReference type="PANTHER" id="PTHR22896">
    <property type="entry name" value="CDK5 AND ABL1 ENZYME SUBSTRATE 1"/>
    <property type="match status" value="1"/>
</dbReference>
<dbReference type="FunFam" id="1.10.472.10:FF:000020">
    <property type="entry name" value="CDK5 and ABL1 enzyme substrate 1"/>
    <property type="match status" value="1"/>
</dbReference>
<dbReference type="GO" id="GO:0051726">
    <property type="term" value="P:regulation of cell cycle"/>
    <property type="evidence" value="ECO:0007669"/>
    <property type="project" value="InterPro"/>
</dbReference>
<dbReference type="InterPro" id="IPR006671">
    <property type="entry name" value="Cyclin_N"/>
</dbReference>
<dbReference type="Proteomes" id="UP000316079">
    <property type="component" value="Unassembled WGS sequence"/>
</dbReference>
<evidence type="ECO:0000256" key="3">
    <source>
        <dbReference type="ARBA" id="ARBA00022618"/>
    </source>
</evidence>
<feature type="region of interest" description="Disordered" evidence="5">
    <location>
        <begin position="125"/>
        <end position="146"/>
    </location>
</feature>
<organism evidence="7 8">
    <name type="scientific">Danionella cerebrum</name>
    <dbReference type="NCBI Taxonomy" id="2873325"/>
    <lineage>
        <taxon>Eukaryota</taxon>
        <taxon>Metazoa</taxon>
        <taxon>Chordata</taxon>
        <taxon>Craniata</taxon>
        <taxon>Vertebrata</taxon>
        <taxon>Euteleostomi</taxon>
        <taxon>Actinopterygii</taxon>
        <taxon>Neopterygii</taxon>
        <taxon>Teleostei</taxon>
        <taxon>Ostariophysi</taxon>
        <taxon>Cypriniformes</taxon>
        <taxon>Danionidae</taxon>
        <taxon>Danioninae</taxon>
        <taxon>Danionella</taxon>
    </lineage>
</organism>
<dbReference type="InterPro" id="IPR012388">
    <property type="entry name" value="CABLES1/2"/>
</dbReference>
<name>A0A553QN23_9TELE</name>
<evidence type="ECO:0000313" key="8">
    <source>
        <dbReference type="Proteomes" id="UP000316079"/>
    </source>
</evidence>
<evidence type="ECO:0000313" key="7">
    <source>
        <dbReference type="EMBL" id="TRY91384.1"/>
    </source>
</evidence>
<evidence type="ECO:0000259" key="6">
    <source>
        <dbReference type="Pfam" id="PF00134"/>
    </source>
</evidence>
<dbReference type="SUPFAM" id="SSF47954">
    <property type="entry name" value="Cyclin-like"/>
    <property type="match status" value="1"/>
</dbReference>